<dbReference type="PANTHER" id="PTHR42752">
    <property type="entry name" value="IMIDAZOLONEPROPIONASE"/>
    <property type="match status" value="1"/>
</dbReference>
<keyword evidence="1" id="KW-0479">Metal-binding</keyword>
<dbReference type="GO" id="GO:0046872">
    <property type="term" value="F:metal ion binding"/>
    <property type="evidence" value="ECO:0007669"/>
    <property type="project" value="UniProtKB-KW"/>
</dbReference>
<evidence type="ECO:0000256" key="2">
    <source>
        <dbReference type="ARBA" id="ARBA00022801"/>
    </source>
</evidence>
<proteinExistence type="predicted"/>
<dbReference type="GO" id="GO:0005737">
    <property type="term" value="C:cytoplasm"/>
    <property type="evidence" value="ECO:0007669"/>
    <property type="project" value="InterPro"/>
</dbReference>
<gene>
    <name evidence="3" type="ORF">V5799_021336</name>
</gene>
<dbReference type="AlphaFoldDB" id="A0AAQ4FRQ3"/>
<sequence>MQLAGASYLEIHARGGGIHFTVERTREASPEVLLGDLVERLDAMLRAGTTLVEAKSGYGLDQETELKMLGVIENARVRTPLEISSTYCGAHAVPK</sequence>
<keyword evidence="4" id="KW-1185">Reference proteome</keyword>
<organism evidence="3 4">
    <name type="scientific">Amblyomma americanum</name>
    <name type="common">Lone star tick</name>
    <dbReference type="NCBI Taxonomy" id="6943"/>
    <lineage>
        <taxon>Eukaryota</taxon>
        <taxon>Metazoa</taxon>
        <taxon>Ecdysozoa</taxon>
        <taxon>Arthropoda</taxon>
        <taxon>Chelicerata</taxon>
        <taxon>Arachnida</taxon>
        <taxon>Acari</taxon>
        <taxon>Parasitiformes</taxon>
        <taxon>Ixodida</taxon>
        <taxon>Ixodoidea</taxon>
        <taxon>Ixodidae</taxon>
        <taxon>Amblyomminae</taxon>
        <taxon>Amblyomma</taxon>
    </lineage>
</organism>
<dbReference type="InterPro" id="IPR005920">
    <property type="entry name" value="HutI"/>
</dbReference>
<dbReference type="Proteomes" id="UP001321473">
    <property type="component" value="Unassembled WGS sequence"/>
</dbReference>
<dbReference type="PANTHER" id="PTHR42752:SF1">
    <property type="entry name" value="IMIDAZOLONEPROPIONASE-RELATED"/>
    <property type="match status" value="1"/>
</dbReference>
<evidence type="ECO:0000313" key="4">
    <source>
        <dbReference type="Proteomes" id="UP001321473"/>
    </source>
</evidence>
<accession>A0AAQ4FRQ3</accession>
<comment type="caution">
    <text evidence="3">The sequence shown here is derived from an EMBL/GenBank/DDBJ whole genome shotgun (WGS) entry which is preliminary data.</text>
</comment>
<dbReference type="SUPFAM" id="SSF51556">
    <property type="entry name" value="Metallo-dependent hydrolases"/>
    <property type="match status" value="1"/>
</dbReference>
<dbReference type="EMBL" id="JARKHS020000390">
    <property type="protein sequence ID" value="KAK8788892.1"/>
    <property type="molecule type" value="Genomic_DNA"/>
</dbReference>
<dbReference type="InterPro" id="IPR032466">
    <property type="entry name" value="Metal_Hydrolase"/>
</dbReference>
<reference evidence="3 4" key="1">
    <citation type="journal article" date="2023" name="Arcadia Sci">
        <title>De novo assembly of a long-read Amblyomma americanum tick genome.</title>
        <authorList>
            <person name="Chou S."/>
            <person name="Poskanzer K.E."/>
            <person name="Rollins M."/>
            <person name="Thuy-Boun P.S."/>
        </authorList>
    </citation>
    <scope>NUCLEOTIDE SEQUENCE [LARGE SCALE GENOMIC DNA]</scope>
    <source>
        <strain evidence="3">F_SG_1</strain>
        <tissue evidence="3">Salivary glands</tissue>
    </source>
</reference>
<evidence type="ECO:0000313" key="3">
    <source>
        <dbReference type="EMBL" id="KAK8788892.1"/>
    </source>
</evidence>
<dbReference type="Gene3D" id="3.20.20.140">
    <property type="entry name" value="Metal-dependent hydrolases"/>
    <property type="match status" value="1"/>
</dbReference>
<protein>
    <recommendedName>
        <fullName evidence="5">Imidazolonepropionase</fullName>
    </recommendedName>
</protein>
<evidence type="ECO:0000256" key="1">
    <source>
        <dbReference type="ARBA" id="ARBA00022723"/>
    </source>
</evidence>
<keyword evidence="2" id="KW-0378">Hydrolase</keyword>
<name>A0AAQ4FRQ3_AMBAM</name>
<dbReference type="GO" id="GO:0050480">
    <property type="term" value="F:imidazolonepropionase activity"/>
    <property type="evidence" value="ECO:0007669"/>
    <property type="project" value="TreeGrafter"/>
</dbReference>
<evidence type="ECO:0008006" key="5">
    <source>
        <dbReference type="Google" id="ProtNLM"/>
    </source>
</evidence>
<dbReference type="GO" id="GO:0019556">
    <property type="term" value="P:L-histidine catabolic process to glutamate and formamide"/>
    <property type="evidence" value="ECO:0007669"/>
    <property type="project" value="InterPro"/>
</dbReference>